<dbReference type="OrthoDB" id="582306at2"/>
<organism evidence="2 3">
    <name type="scientific">Paractinoplanes brasiliensis</name>
    <dbReference type="NCBI Taxonomy" id="52695"/>
    <lineage>
        <taxon>Bacteria</taxon>
        <taxon>Bacillati</taxon>
        <taxon>Actinomycetota</taxon>
        <taxon>Actinomycetes</taxon>
        <taxon>Micromonosporales</taxon>
        <taxon>Micromonosporaceae</taxon>
        <taxon>Paractinoplanes</taxon>
    </lineage>
</organism>
<gene>
    <name evidence="2" type="ORF">C8E87_6559</name>
</gene>
<comment type="caution">
    <text evidence="2">The sequence shown here is derived from an EMBL/GenBank/DDBJ whole genome shotgun (WGS) entry which is preliminary data.</text>
</comment>
<proteinExistence type="predicted"/>
<feature type="transmembrane region" description="Helical" evidence="1">
    <location>
        <begin position="29"/>
        <end position="50"/>
    </location>
</feature>
<sequence length="132" mass="14691">MLRYVMPVLIAIVFIALNGLIPEPHRQRINALLIAGAGGTYISGGSFGLWELAFSAVMLAVAYFGLRWWPAIGVGWLLHTVWDVLHHRRGDPLIPSVHDSSFGCAICDPVIALWCFTGGRSIWRWKRPAVRV</sequence>
<dbReference type="InterPro" id="IPR046052">
    <property type="entry name" value="DUF6010"/>
</dbReference>
<dbReference type="Proteomes" id="UP000294901">
    <property type="component" value="Unassembled WGS sequence"/>
</dbReference>
<reference evidence="2 3" key="1">
    <citation type="submission" date="2019-03" db="EMBL/GenBank/DDBJ databases">
        <title>Sequencing the genomes of 1000 actinobacteria strains.</title>
        <authorList>
            <person name="Klenk H.-P."/>
        </authorList>
    </citation>
    <scope>NUCLEOTIDE SEQUENCE [LARGE SCALE GENOMIC DNA]</scope>
    <source>
        <strain evidence="2 3">DSM 43805</strain>
    </source>
</reference>
<dbReference type="EMBL" id="SNWR01000002">
    <property type="protein sequence ID" value="TDO31149.1"/>
    <property type="molecule type" value="Genomic_DNA"/>
</dbReference>
<evidence type="ECO:0000313" key="2">
    <source>
        <dbReference type="EMBL" id="TDO31149.1"/>
    </source>
</evidence>
<accession>A0A4R6J6P4</accession>
<keyword evidence="1" id="KW-0812">Transmembrane</keyword>
<feature type="transmembrane region" description="Helical" evidence="1">
    <location>
        <begin position="6"/>
        <end position="22"/>
    </location>
</feature>
<protein>
    <recommendedName>
        <fullName evidence="4">Integral membrane protein</fullName>
    </recommendedName>
</protein>
<evidence type="ECO:0000256" key="1">
    <source>
        <dbReference type="SAM" id="Phobius"/>
    </source>
</evidence>
<dbReference type="Pfam" id="PF19473">
    <property type="entry name" value="DUF6010"/>
    <property type="match status" value="1"/>
</dbReference>
<name>A0A4R6J6P4_9ACTN</name>
<evidence type="ECO:0000313" key="3">
    <source>
        <dbReference type="Proteomes" id="UP000294901"/>
    </source>
</evidence>
<evidence type="ECO:0008006" key="4">
    <source>
        <dbReference type="Google" id="ProtNLM"/>
    </source>
</evidence>
<keyword evidence="3" id="KW-1185">Reference proteome</keyword>
<feature type="transmembrane region" description="Helical" evidence="1">
    <location>
        <begin position="56"/>
        <end position="78"/>
    </location>
</feature>
<dbReference type="AlphaFoldDB" id="A0A4R6J6P4"/>
<keyword evidence="1" id="KW-0472">Membrane</keyword>
<dbReference type="RefSeq" id="WP_133877302.1">
    <property type="nucleotide sequence ID" value="NZ_BOMD01000046.1"/>
</dbReference>
<keyword evidence="1" id="KW-1133">Transmembrane helix</keyword>